<dbReference type="PANTHER" id="PTHR35271">
    <property type="entry name" value="ABC TRANSPORTER, SUBSTRATE-BINDING LIPOPROTEIN-RELATED"/>
    <property type="match status" value="1"/>
</dbReference>
<dbReference type="Gene3D" id="3.40.50.2300">
    <property type="match status" value="2"/>
</dbReference>
<evidence type="ECO:0000313" key="1">
    <source>
        <dbReference type="EMBL" id="MBP0048606.1"/>
    </source>
</evidence>
<dbReference type="Proteomes" id="UP000810171">
    <property type="component" value="Unassembled WGS sequence"/>
</dbReference>
<sequence length="314" mass="34275">MAVLRGRINDYWTRGRRLLQAMCLLLLAPLAQAEEILLVLSDISPSYERVQHAVMDTARVPARVSTLDQVEPLDSQNSLIVAIGSRACEQMLRRYHPGTRLICSFLPSSTFEQLTSTLLPGQKSDLISAVFIDQPLARQIRLARMIRPEAQVLGTALGQSSQSIKPALQDYAASEVFSLALAEISASDNPIEALTPVLEQSDIFLVIPDSSIFNRAISKWLLYLSLKNRVPVIGFSESYTNAGAAASVHSSPDQIGQQTGEWLNRIIAGEAVPSPAYPAYFEVSINPVAVRTLGLELPSAAAIQRRLARIEAAN</sequence>
<dbReference type="RefSeq" id="WP_209287223.1">
    <property type="nucleotide sequence ID" value="NZ_JACVEW010000009.1"/>
</dbReference>
<keyword evidence="2" id="KW-1185">Reference proteome</keyword>
<dbReference type="Pfam" id="PF04392">
    <property type="entry name" value="ABC_sub_bind"/>
    <property type="match status" value="1"/>
</dbReference>
<proteinExistence type="predicted"/>
<dbReference type="EMBL" id="JACVEW010000009">
    <property type="protein sequence ID" value="MBP0048606.1"/>
    <property type="molecule type" value="Genomic_DNA"/>
</dbReference>
<dbReference type="PANTHER" id="PTHR35271:SF1">
    <property type="entry name" value="ABC TRANSPORTER, SUBSTRATE-BINDING LIPOPROTEIN"/>
    <property type="match status" value="1"/>
</dbReference>
<comment type="caution">
    <text evidence="1">The sequence shown here is derived from an EMBL/GenBank/DDBJ whole genome shotgun (WGS) entry which is preliminary data.</text>
</comment>
<gene>
    <name evidence="1" type="ORF">H9C73_07640</name>
</gene>
<name>A0ABS3ZA68_9GAMM</name>
<organism evidence="1 2">
    <name type="scientific">Marinobacterium alkalitolerans</name>
    <dbReference type="NCBI Taxonomy" id="1542925"/>
    <lineage>
        <taxon>Bacteria</taxon>
        <taxon>Pseudomonadati</taxon>
        <taxon>Pseudomonadota</taxon>
        <taxon>Gammaproteobacteria</taxon>
        <taxon>Oceanospirillales</taxon>
        <taxon>Oceanospirillaceae</taxon>
        <taxon>Marinobacterium</taxon>
    </lineage>
</organism>
<evidence type="ECO:0000313" key="2">
    <source>
        <dbReference type="Proteomes" id="UP000810171"/>
    </source>
</evidence>
<accession>A0ABS3ZA68</accession>
<reference evidence="1 2" key="1">
    <citation type="submission" date="2020-09" db="EMBL/GenBank/DDBJ databases">
        <authorList>
            <person name="Tanuku N.R.S."/>
        </authorList>
    </citation>
    <scope>NUCLEOTIDE SEQUENCE [LARGE SCALE GENOMIC DNA]</scope>
    <source>
        <strain evidence="1 2">AK62</strain>
    </source>
</reference>
<protein>
    <recommendedName>
        <fullName evidence="3">ABC transporter substrate-binding protein</fullName>
    </recommendedName>
</protein>
<dbReference type="InterPro" id="IPR007487">
    <property type="entry name" value="ABC_transpt-TYRBP-like"/>
</dbReference>
<evidence type="ECO:0008006" key="3">
    <source>
        <dbReference type="Google" id="ProtNLM"/>
    </source>
</evidence>